<dbReference type="GO" id="GO:0043709">
    <property type="term" value="P:cell adhesion involved in single-species biofilm formation"/>
    <property type="evidence" value="ECO:0007669"/>
    <property type="project" value="TreeGrafter"/>
</dbReference>
<feature type="transmembrane region" description="Helical" evidence="1">
    <location>
        <begin position="123"/>
        <end position="143"/>
    </location>
</feature>
<feature type="transmembrane region" description="Helical" evidence="1">
    <location>
        <begin position="6"/>
        <end position="24"/>
    </location>
</feature>
<feature type="domain" description="GGDEF" evidence="2">
    <location>
        <begin position="263"/>
        <end position="393"/>
    </location>
</feature>
<dbReference type="RefSeq" id="WP_218319810.1">
    <property type="nucleotide sequence ID" value="NZ_JAEEGC010000032.1"/>
</dbReference>
<dbReference type="InterPro" id="IPR000160">
    <property type="entry name" value="GGDEF_dom"/>
</dbReference>
<evidence type="ECO:0000313" key="3">
    <source>
        <dbReference type="EMBL" id="MBV7272779.1"/>
    </source>
</evidence>
<evidence type="ECO:0000256" key="1">
    <source>
        <dbReference type="SAM" id="Phobius"/>
    </source>
</evidence>
<reference evidence="3" key="1">
    <citation type="submission" date="2020-12" db="EMBL/GenBank/DDBJ databases">
        <title>Clostridium thailandense sp. nov., a novel acetogenic bacterium isolated from peat land soil in Thailand.</title>
        <authorList>
            <person name="Chaikitkaew S."/>
            <person name="Birkeland N.K."/>
        </authorList>
    </citation>
    <scope>NUCLEOTIDE SEQUENCE</scope>
    <source>
        <strain evidence="3">PL3</strain>
    </source>
</reference>
<keyword evidence="1" id="KW-1133">Transmembrane helix</keyword>
<feature type="transmembrane region" description="Helical" evidence="1">
    <location>
        <begin position="31"/>
        <end position="50"/>
    </location>
</feature>
<dbReference type="Proteomes" id="UP000694308">
    <property type="component" value="Unassembled WGS sequence"/>
</dbReference>
<dbReference type="EMBL" id="JAEEGC010000032">
    <property type="protein sequence ID" value="MBV7272779.1"/>
    <property type="molecule type" value="Genomic_DNA"/>
</dbReference>
<dbReference type="Pfam" id="PF00990">
    <property type="entry name" value="GGDEF"/>
    <property type="match status" value="1"/>
</dbReference>
<accession>A0A949X244</accession>
<keyword evidence="4" id="KW-1185">Reference proteome</keyword>
<dbReference type="PANTHER" id="PTHR45138:SF9">
    <property type="entry name" value="DIGUANYLATE CYCLASE DGCM-RELATED"/>
    <property type="match status" value="1"/>
</dbReference>
<feature type="transmembrane region" description="Helical" evidence="1">
    <location>
        <begin position="62"/>
        <end position="79"/>
    </location>
</feature>
<evidence type="ECO:0000259" key="2">
    <source>
        <dbReference type="PROSITE" id="PS50887"/>
    </source>
</evidence>
<feature type="transmembrane region" description="Helical" evidence="1">
    <location>
        <begin position="91"/>
        <end position="111"/>
    </location>
</feature>
<proteinExistence type="predicted"/>
<sequence length="393" mass="45355">MFTYRISSFFTILFFVLTAHSLLTRKKTIRFCIVAFILNTLFIFLNGIYLTGYTDNEGIVKVILYFISFFYIVYLNLVFEESLSKKVFTFFSIWLFSTIALFIATPFAELVSGIDDINYTQNLIYIFRNFINILFLLAAYFGIGKHYKAILNLVSDKTIRYMSLYPVIAFLLLITNFTTPTHIAHLRNFNSIYDMILFLSFIIVGYVLVFVGIFSASQIVSMQCNMERLELISKTDSLTGLYNRRYIMEKLENELINYKKTKNKFSIIIADIDYFKKINDNFGHDCGDQVLKVVSQNLRDAVQERGFVSRWGGEEFLILLPETEIVNASILADKIRKIIEEEIIEYNGIQVSLTLSFGVTANEDYEMIDDTIKKADDALYKGKGQGRNCVVSS</sequence>
<dbReference type="SMART" id="SM00267">
    <property type="entry name" value="GGDEF"/>
    <property type="match status" value="1"/>
</dbReference>
<gene>
    <name evidence="3" type="ORF">I6U48_07590</name>
</gene>
<dbReference type="PROSITE" id="PS50887">
    <property type="entry name" value="GGDEF"/>
    <property type="match status" value="1"/>
</dbReference>
<feature type="transmembrane region" description="Helical" evidence="1">
    <location>
        <begin position="164"/>
        <end position="183"/>
    </location>
</feature>
<dbReference type="PANTHER" id="PTHR45138">
    <property type="entry name" value="REGULATORY COMPONENTS OF SENSORY TRANSDUCTION SYSTEM"/>
    <property type="match status" value="1"/>
</dbReference>
<comment type="caution">
    <text evidence="3">The sequence shown here is derived from an EMBL/GenBank/DDBJ whole genome shotgun (WGS) entry which is preliminary data.</text>
</comment>
<keyword evidence="1" id="KW-0812">Transmembrane</keyword>
<feature type="transmembrane region" description="Helical" evidence="1">
    <location>
        <begin position="195"/>
        <end position="216"/>
    </location>
</feature>
<dbReference type="AlphaFoldDB" id="A0A949X244"/>
<evidence type="ECO:0000313" key="4">
    <source>
        <dbReference type="Proteomes" id="UP000694308"/>
    </source>
</evidence>
<dbReference type="GO" id="GO:0052621">
    <property type="term" value="F:diguanylate cyclase activity"/>
    <property type="evidence" value="ECO:0007669"/>
    <property type="project" value="TreeGrafter"/>
</dbReference>
<dbReference type="GO" id="GO:1902201">
    <property type="term" value="P:negative regulation of bacterial-type flagellum-dependent cell motility"/>
    <property type="evidence" value="ECO:0007669"/>
    <property type="project" value="TreeGrafter"/>
</dbReference>
<dbReference type="InterPro" id="IPR050469">
    <property type="entry name" value="Diguanylate_Cyclase"/>
</dbReference>
<dbReference type="CDD" id="cd01949">
    <property type="entry name" value="GGDEF"/>
    <property type="match status" value="1"/>
</dbReference>
<keyword evidence="1" id="KW-0472">Membrane</keyword>
<dbReference type="FunFam" id="3.30.70.270:FF:000001">
    <property type="entry name" value="Diguanylate cyclase domain protein"/>
    <property type="match status" value="1"/>
</dbReference>
<protein>
    <submittedName>
        <fullName evidence="3">GGDEF domain-containing protein</fullName>
    </submittedName>
</protein>
<name>A0A949X244_9CLOT</name>
<dbReference type="NCBIfam" id="TIGR00254">
    <property type="entry name" value="GGDEF"/>
    <property type="match status" value="1"/>
</dbReference>
<organism evidence="3 4">
    <name type="scientific">Clostridium thailandense</name>
    <dbReference type="NCBI Taxonomy" id="2794346"/>
    <lineage>
        <taxon>Bacteria</taxon>
        <taxon>Bacillati</taxon>
        <taxon>Bacillota</taxon>
        <taxon>Clostridia</taxon>
        <taxon>Eubacteriales</taxon>
        <taxon>Clostridiaceae</taxon>
        <taxon>Clostridium</taxon>
    </lineage>
</organism>
<dbReference type="GO" id="GO:0005886">
    <property type="term" value="C:plasma membrane"/>
    <property type="evidence" value="ECO:0007669"/>
    <property type="project" value="TreeGrafter"/>
</dbReference>